<keyword evidence="6" id="KW-1185">Reference proteome</keyword>
<evidence type="ECO:0000256" key="1">
    <source>
        <dbReference type="ARBA" id="ARBA00001968"/>
    </source>
</evidence>
<dbReference type="CDD" id="cd00555">
    <property type="entry name" value="Maf"/>
    <property type="match status" value="1"/>
</dbReference>
<keyword evidence="2 4" id="KW-0378">Hydrolase</keyword>
<dbReference type="HAMAP" id="MF_00528">
    <property type="entry name" value="Maf"/>
    <property type="match status" value="1"/>
</dbReference>
<keyword evidence="3 4" id="KW-0546">Nucleotide metabolism</keyword>
<comment type="catalytic activity">
    <reaction evidence="4">
        <text>dTTP + H2O = dTMP + diphosphate + H(+)</text>
        <dbReference type="Rhea" id="RHEA:28534"/>
        <dbReference type="ChEBI" id="CHEBI:15377"/>
        <dbReference type="ChEBI" id="CHEBI:15378"/>
        <dbReference type="ChEBI" id="CHEBI:33019"/>
        <dbReference type="ChEBI" id="CHEBI:37568"/>
        <dbReference type="ChEBI" id="CHEBI:63528"/>
        <dbReference type="EC" id="3.6.1.9"/>
    </reaction>
</comment>
<gene>
    <name evidence="5" type="ORF">AMYX_27100</name>
</gene>
<dbReference type="Proteomes" id="UP000503640">
    <property type="component" value="Unassembled WGS sequence"/>
</dbReference>
<feature type="site" description="Important for substrate specificity" evidence="4">
    <location>
        <position position="148"/>
    </location>
</feature>
<evidence type="ECO:0000256" key="2">
    <source>
        <dbReference type="ARBA" id="ARBA00022801"/>
    </source>
</evidence>
<reference evidence="6" key="1">
    <citation type="journal article" date="2020" name="Appl. Environ. Microbiol.">
        <title>Diazotrophic Anaeromyxobacter Isolates from Soils.</title>
        <authorList>
            <person name="Masuda Y."/>
            <person name="Yamanaka H."/>
            <person name="Xu Z.X."/>
            <person name="Shiratori Y."/>
            <person name="Aono T."/>
            <person name="Amachi S."/>
            <person name="Senoo K."/>
            <person name="Itoh H."/>
        </authorList>
    </citation>
    <scope>NUCLEOTIDE SEQUENCE [LARGE SCALE GENOMIC DNA]</scope>
    <source>
        <strain evidence="6">R267</strain>
    </source>
</reference>
<protein>
    <recommendedName>
        <fullName evidence="4">dTTP/UTP pyrophosphatase</fullName>
        <shortName evidence="4">dTTPase/UTPase</shortName>
        <ecNumber evidence="4">3.6.1.9</ecNumber>
    </recommendedName>
    <alternativeName>
        <fullName evidence="4">Nucleoside triphosphate pyrophosphatase</fullName>
    </alternativeName>
    <alternativeName>
        <fullName evidence="4">Nucleotide pyrophosphatase</fullName>
        <shortName evidence="4">Nucleotide PPase</shortName>
    </alternativeName>
</protein>
<dbReference type="GO" id="GO:0047429">
    <property type="term" value="F:nucleoside triphosphate diphosphatase activity"/>
    <property type="evidence" value="ECO:0007669"/>
    <property type="project" value="UniProtKB-EC"/>
</dbReference>
<comment type="caution">
    <text evidence="5">The sequence shown here is derived from an EMBL/GenBank/DDBJ whole genome shotgun (WGS) entry which is preliminary data.</text>
</comment>
<proteinExistence type="inferred from homology"/>
<comment type="catalytic activity">
    <reaction evidence="4">
        <text>UTP + H2O = UMP + diphosphate + H(+)</text>
        <dbReference type="Rhea" id="RHEA:29395"/>
        <dbReference type="ChEBI" id="CHEBI:15377"/>
        <dbReference type="ChEBI" id="CHEBI:15378"/>
        <dbReference type="ChEBI" id="CHEBI:33019"/>
        <dbReference type="ChEBI" id="CHEBI:46398"/>
        <dbReference type="ChEBI" id="CHEBI:57865"/>
        <dbReference type="EC" id="3.6.1.9"/>
    </reaction>
</comment>
<dbReference type="AlphaFoldDB" id="A0A7I9VPB5"/>
<dbReference type="GO" id="GO:0005737">
    <property type="term" value="C:cytoplasm"/>
    <property type="evidence" value="ECO:0007669"/>
    <property type="project" value="UniProtKB-SubCell"/>
</dbReference>
<evidence type="ECO:0000313" key="5">
    <source>
        <dbReference type="EMBL" id="GEJ57969.1"/>
    </source>
</evidence>
<organism evidence="5 6">
    <name type="scientific">Anaeromyxobacter diazotrophicus</name>
    <dbReference type="NCBI Taxonomy" id="2590199"/>
    <lineage>
        <taxon>Bacteria</taxon>
        <taxon>Pseudomonadati</taxon>
        <taxon>Myxococcota</taxon>
        <taxon>Myxococcia</taxon>
        <taxon>Myxococcales</taxon>
        <taxon>Cystobacterineae</taxon>
        <taxon>Anaeromyxobacteraceae</taxon>
        <taxon>Anaeromyxobacter</taxon>
    </lineage>
</organism>
<feature type="active site" description="Proton acceptor" evidence="4">
    <location>
        <position position="65"/>
    </location>
</feature>
<dbReference type="InterPro" id="IPR003697">
    <property type="entry name" value="Maf-like"/>
</dbReference>
<comment type="caution">
    <text evidence="4">Lacks conserved residue(s) required for the propagation of feature annotation.</text>
</comment>
<dbReference type="EMBL" id="BJTG01000006">
    <property type="protein sequence ID" value="GEJ57969.1"/>
    <property type="molecule type" value="Genomic_DNA"/>
</dbReference>
<evidence type="ECO:0000313" key="6">
    <source>
        <dbReference type="Proteomes" id="UP000503640"/>
    </source>
</evidence>
<dbReference type="EC" id="3.6.1.9" evidence="4"/>
<feature type="site" description="Important for substrate specificity" evidence="4">
    <location>
        <position position="66"/>
    </location>
</feature>
<dbReference type="RefSeq" id="WP_176066066.1">
    <property type="nucleotide sequence ID" value="NZ_BJTG01000006.1"/>
</dbReference>
<evidence type="ECO:0000256" key="4">
    <source>
        <dbReference type="HAMAP-Rule" id="MF_00528"/>
    </source>
</evidence>
<dbReference type="NCBIfam" id="TIGR00172">
    <property type="entry name" value="maf"/>
    <property type="match status" value="1"/>
</dbReference>
<dbReference type="PIRSF" id="PIRSF006305">
    <property type="entry name" value="Maf"/>
    <property type="match status" value="1"/>
</dbReference>
<sequence length="192" mass="20097">MTLTLASQSPRRRELLARLGLALDVRPADVDEGTRPGEEARAYVLRVAEAKARAVDAPGVVLAADTAVVLDGRILGKPRDDAEAAAMLRALSGRAHEVMTGVCARGAGRQELVAVTSAVELAALSERQIAWYVATGEPRDKAGAYAVQGVASAFVTAVRGSVSNVIGLPLAETLELLRGFGFPLPWDREAAG</sequence>
<dbReference type="GO" id="GO:0009117">
    <property type="term" value="P:nucleotide metabolic process"/>
    <property type="evidence" value="ECO:0007669"/>
    <property type="project" value="UniProtKB-KW"/>
</dbReference>
<comment type="similarity">
    <text evidence="4">Belongs to the Maf family. YhdE subfamily.</text>
</comment>
<dbReference type="Gene3D" id="3.90.950.10">
    <property type="match status" value="1"/>
</dbReference>
<comment type="subcellular location">
    <subcellularLocation>
        <location evidence="4">Cytoplasm</location>
    </subcellularLocation>
</comment>
<dbReference type="Pfam" id="PF02545">
    <property type="entry name" value="Maf"/>
    <property type="match status" value="1"/>
</dbReference>
<name>A0A7I9VPB5_9BACT</name>
<dbReference type="SUPFAM" id="SSF52972">
    <property type="entry name" value="ITPase-like"/>
    <property type="match status" value="1"/>
</dbReference>
<dbReference type="PANTHER" id="PTHR43213">
    <property type="entry name" value="BIFUNCTIONAL DTTP/UTP PYROPHOSPHATASE/METHYLTRANSFERASE PROTEIN-RELATED"/>
    <property type="match status" value="1"/>
</dbReference>
<comment type="function">
    <text evidence="4">Nucleoside triphosphate pyrophosphatase that hydrolyzes dTTP and UTP. May have a dual role in cell division arrest and in preventing the incorporation of modified nucleotides into cellular nucleic acids.</text>
</comment>
<dbReference type="InterPro" id="IPR029001">
    <property type="entry name" value="ITPase-like_fam"/>
</dbReference>
<feature type="site" description="Important for substrate specificity" evidence="4">
    <location>
        <position position="11"/>
    </location>
</feature>
<dbReference type="PANTHER" id="PTHR43213:SF5">
    <property type="entry name" value="BIFUNCTIONAL DTTP_UTP PYROPHOSPHATASE_METHYLTRANSFERASE PROTEIN-RELATED"/>
    <property type="match status" value="1"/>
</dbReference>
<comment type="cofactor">
    <cofactor evidence="1 4">
        <name>a divalent metal cation</name>
        <dbReference type="ChEBI" id="CHEBI:60240"/>
    </cofactor>
</comment>
<keyword evidence="4" id="KW-0963">Cytoplasm</keyword>
<accession>A0A7I9VPB5</accession>
<evidence type="ECO:0000256" key="3">
    <source>
        <dbReference type="ARBA" id="ARBA00023080"/>
    </source>
</evidence>